<evidence type="ECO:0000313" key="10">
    <source>
        <dbReference type="EMBL" id="MFB5190748.1"/>
    </source>
</evidence>
<organism evidence="10 11">
    <name type="scientific">Alicyclobacillus fastidiosus</name>
    <dbReference type="NCBI Taxonomy" id="392011"/>
    <lineage>
        <taxon>Bacteria</taxon>
        <taxon>Bacillati</taxon>
        <taxon>Bacillota</taxon>
        <taxon>Bacilli</taxon>
        <taxon>Bacillales</taxon>
        <taxon>Alicyclobacillaceae</taxon>
        <taxon>Alicyclobacillus</taxon>
    </lineage>
</organism>
<dbReference type="EMBL" id="JBDXSU010000007">
    <property type="protein sequence ID" value="MFB5190748.1"/>
    <property type="molecule type" value="Genomic_DNA"/>
</dbReference>
<keyword evidence="6 8" id="KW-0704">Schiff base</keyword>
<dbReference type="PANTHER" id="PTHR34266:SF2">
    <property type="entry name" value="THIAZOLE SYNTHASE"/>
    <property type="match status" value="1"/>
</dbReference>
<comment type="caution">
    <text evidence="10">The sequence shown here is derived from an EMBL/GenBank/DDBJ whole genome shotgun (WGS) entry which is preliminary data.</text>
</comment>
<comment type="pathway">
    <text evidence="2 8">Cofactor biosynthesis; thiamine diphosphate biosynthesis.</text>
</comment>
<dbReference type="Pfam" id="PF05690">
    <property type="entry name" value="ThiG"/>
    <property type="match status" value="1"/>
</dbReference>
<evidence type="ECO:0000256" key="8">
    <source>
        <dbReference type="HAMAP-Rule" id="MF_00443"/>
    </source>
</evidence>
<dbReference type="InterPro" id="IPR013785">
    <property type="entry name" value="Aldolase_TIM"/>
</dbReference>
<keyword evidence="11" id="KW-1185">Reference proteome</keyword>
<protein>
    <recommendedName>
        <fullName evidence="3 8">Thiazole synthase</fullName>
        <ecNumber evidence="3 8">2.8.1.10</ecNumber>
    </recommendedName>
</protein>
<keyword evidence="5 8" id="KW-0784">Thiamine biosynthesis</keyword>
<feature type="binding site" evidence="8">
    <location>
        <begin position="208"/>
        <end position="209"/>
    </location>
    <ligand>
        <name>1-deoxy-D-xylulose 5-phosphate</name>
        <dbReference type="ChEBI" id="CHEBI:57792"/>
    </ligand>
</feature>
<dbReference type="Proteomes" id="UP001579974">
    <property type="component" value="Unassembled WGS sequence"/>
</dbReference>
<feature type="binding site" evidence="8">
    <location>
        <begin position="186"/>
        <end position="187"/>
    </location>
    <ligand>
        <name>1-deoxy-D-xylulose 5-phosphate</name>
        <dbReference type="ChEBI" id="CHEBI:57792"/>
    </ligand>
</feature>
<accession>A0ABV5AES1</accession>
<dbReference type="EC" id="2.8.1.10" evidence="3 8"/>
<keyword evidence="4 8" id="KW-0808">Transferase</keyword>
<proteinExistence type="inferred from homology"/>
<dbReference type="HAMAP" id="MF_00443">
    <property type="entry name" value="ThiG"/>
    <property type="match status" value="1"/>
</dbReference>
<evidence type="ECO:0000256" key="7">
    <source>
        <dbReference type="ARBA" id="ARBA00049897"/>
    </source>
</evidence>
<dbReference type="InterPro" id="IPR008867">
    <property type="entry name" value="ThiG"/>
</dbReference>
<reference evidence="10 11" key="1">
    <citation type="journal article" date="2024" name="Int. J. Mol. Sci.">
        <title>Exploration of Alicyclobacillus spp. Genome in Search of Antibiotic Resistance.</title>
        <authorList>
            <person name="Bucka-Kolendo J."/>
            <person name="Kiousi D.E."/>
            <person name="Dekowska A."/>
            <person name="Mikolajczuk-Szczyrba A."/>
            <person name="Karadedos D.M."/>
            <person name="Michael P."/>
            <person name="Galanis A."/>
            <person name="Sokolowska B."/>
        </authorList>
    </citation>
    <scope>NUCLEOTIDE SEQUENCE [LARGE SCALE GENOMIC DNA]</scope>
    <source>
        <strain evidence="10 11">KKP 3000</strain>
    </source>
</reference>
<dbReference type="Gene3D" id="3.20.20.70">
    <property type="entry name" value="Aldolase class I"/>
    <property type="match status" value="1"/>
</dbReference>
<dbReference type="RefSeq" id="WP_275474479.1">
    <property type="nucleotide sequence ID" value="NZ_CP162940.1"/>
</dbReference>
<feature type="active site" description="Schiff-base intermediate with DXP" evidence="8">
    <location>
        <position position="97"/>
    </location>
</feature>
<evidence type="ECO:0000256" key="5">
    <source>
        <dbReference type="ARBA" id="ARBA00022977"/>
    </source>
</evidence>
<evidence type="ECO:0000256" key="6">
    <source>
        <dbReference type="ARBA" id="ARBA00023270"/>
    </source>
</evidence>
<evidence type="ECO:0000313" key="11">
    <source>
        <dbReference type="Proteomes" id="UP001579974"/>
    </source>
</evidence>
<evidence type="ECO:0000256" key="4">
    <source>
        <dbReference type="ARBA" id="ARBA00022679"/>
    </source>
</evidence>
<dbReference type="InterPro" id="IPR033983">
    <property type="entry name" value="Thiazole_synthase_ThiG"/>
</dbReference>
<feature type="binding site" evidence="8">
    <location>
        <position position="158"/>
    </location>
    <ligand>
        <name>1-deoxy-D-xylulose 5-phosphate</name>
        <dbReference type="ChEBI" id="CHEBI:57792"/>
    </ligand>
</feature>
<evidence type="ECO:0000259" key="9">
    <source>
        <dbReference type="Pfam" id="PF05690"/>
    </source>
</evidence>
<name>A0ABV5AES1_9BACL</name>
<sequence>MDSLTIAGRTFQSRLMVGTGKYQTFTEMRDAIAASGAEIVTVAVRRVNLDEREESLLSYIDLDKYFLLPNTAGCHTAEEAVRTARLARAAGLSNWVKLEVIPDDGTLLPDPVATVEAAEILVKEGFVVLPYTTDDHTVARRLLDAGCATIMPFGSAIGTGQGLPNPERLRRIVELVQGRVPVVIDAGIGAPSDASLAMELGADAVLVNTAIAKAARPVEMARAMAFGVQAGRLSYLAGRIPRTEVASPSSPVAGLIAAGSASASAKL</sequence>
<feature type="domain" description="Thiazole synthase ThiG" evidence="9">
    <location>
        <begin position="5"/>
        <end position="251"/>
    </location>
</feature>
<evidence type="ECO:0000256" key="2">
    <source>
        <dbReference type="ARBA" id="ARBA00004948"/>
    </source>
</evidence>
<evidence type="ECO:0000256" key="1">
    <source>
        <dbReference type="ARBA" id="ARBA00002834"/>
    </source>
</evidence>
<comment type="similarity">
    <text evidence="8">Belongs to the ThiG family.</text>
</comment>
<dbReference type="SUPFAM" id="SSF110399">
    <property type="entry name" value="ThiG-like"/>
    <property type="match status" value="1"/>
</dbReference>
<comment type="catalytic activity">
    <reaction evidence="7 8">
        <text>[ThiS sulfur-carrier protein]-C-terminal-Gly-aminoethanethioate + 2-iminoacetate + 1-deoxy-D-xylulose 5-phosphate = [ThiS sulfur-carrier protein]-C-terminal Gly-Gly + 2-[(2R,5Z)-2-carboxy-4-methylthiazol-5(2H)-ylidene]ethyl phosphate + 2 H2O + H(+)</text>
        <dbReference type="Rhea" id="RHEA:26297"/>
        <dbReference type="Rhea" id="RHEA-COMP:12909"/>
        <dbReference type="Rhea" id="RHEA-COMP:19908"/>
        <dbReference type="ChEBI" id="CHEBI:15377"/>
        <dbReference type="ChEBI" id="CHEBI:15378"/>
        <dbReference type="ChEBI" id="CHEBI:57792"/>
        <dbReference type="ChEBI" id="CHEBI:62899"/>
        <dbReference type="ChEBI" id="CHEBI:77846"/>
        <dbReference type="ChEBI" id="CHEBI:90778"/>
        <dbReference type="ChEBI" id="CHEBI:232372"/>
        <dbReference type="EC" id="2.8.1.10"/>
    </reaction>
</comment>
<dbReference type="CDD" id="cd04728">
    <property type="entry name" value="ThiG"/>
    <property type="match status" value="1"/>
</dbReference>
<dbReference type="GO" id="GO:1990107">
    <property type="term" value="F:thiazole synthase activity"/>
    <property type="evidence" value="ECO:0007669"/>
    <property type="project" value="UniProtKB-EC"/>
</dbReference>
<comment type="subcellular location">
    <subcellularLocation>
        <location evidence="8">Cytoplasm</location>
    </subcellularLocation>
</comment>
<gene>
    <name evidence="8" type="primary">thiG</name>
    <name evidence="10" type="ORF">KKP3000_004234</name>
</gene>
<comment type="function">
    <text evidence="1 8">Catalyzes the rearrangement of 1-deoxy-D-xylulose 5-phosphate (DXP) to produce the thiazole phosphate moiety of thiamine. Sulfur is provided by the thiocarboxylate moiety of the carrier protein ThiS. In vitro, sulfur can be provided by H(2)S.</text>
</comment>
<dbReference type="PANTHER" id="PTHR34266">
    <property type="entry name" value="THIAZOLE SYNTHASE"/>
    <property type="match status" value="1"/>
</dbReference>
<evidence type="ECO:0000256" key="3">
    <source>
        <dbReference type="ARBA" id="ARBA00011960"/>
    </source>
</evidence>
<comment type="subunit">
    <text evidence="8">Homotetramer. Forms heterodimers with either ThiH or ThiS.</text>
</comment>
<keyword evidence="8" id="KW-0963">Cytoplasm</keyword>